<sequence>MTENELQSQIQELKSQLETRDSQLNALISEINSLHNSRSWKISKPVRVAGKIARKILPRKVKTVIRIFRQSGMKGVCAKISQKLRHDVAMQKNISDEMRASWNRRHDFVLEPLAFGVGADVYKRQKKYKFSRKIKFSILVPLYNTPKDFLQEMIGSCLFQTYENWELCLADGSDAEHGYVQALCEEIAQKDSRIKYKKLEKNGGISENTNECVKMATGDYISLFDHDDLLHPSALFETMRAICEKDAEFVYTDEAVFKSPDLHKITFMNFKPDFAPDYLNGNNYITHFCSFAKGLQESIGLFNSECDGAQDYDFILRLSENTKRISHVPKCLYYWRASPTSTASGAQAKSYTTDAGKTALEQHIARCGIDATVAYGKLPNTYKINYAIKGSPLVSILIPSYEHWQTLKKCVDSIKKLSTYKNYEIIVIENNSKEQVTFDYYDSLKADEKIKIITWEGKFNYSAINNFGFKHAKGDYILLLNNDTEVISPNWIEEMLMFAQRADVGAVGAMLYYPDDKIQHAGVIVGLGGYAAHSHRMWSRGSFGYVGRLSIVQNYSAVTAACVMIPRTVYEKVNGLDETFEVAYNDVDLCLRIRKAGYLIVWTPYAELYHYESKSRGYEDTPEKLKRFAEEKKKLSLRWQQTLSSDPYYNPNLTLDHEDFSVVGKVFPEE</sequence>
<dbReference type="PANTHER" id="PTHR43179:SF7">
    <property type="entry name" value="RHAMNOSYLTRANSFERASE WBBL"/>
    <property type="match status" value="1"/>
</dbReference>
<dbReference type="CDD" id="cd04186">
    <property type="entry name" value="GT_2_like_c"/>
    <property type="match status" value="1"/>
</dbReference>
<feature type="coiled-coil region" evidence="1">
    <location>
        <begin position="3"/>
        <end position="30"/>
    </location>
</feature>
<dbReference type="AlphaFoldDB" id="H7EI35"/>
<evidence type="ECO:0000313" key="3">
    <source>
        <dbReference type="EMBL" id="EIC02714.1"/>
    </source>
</evidence>
<evidence type="ECO:0000313" key="4">
    <source>
        <dbReference type="Proteomes" id="UP000003571"/>
    </source>
</evidence>
<dbReference type="PANTHER" id="PTHR43179">
    <property type="entry name" value="RHAMNOSYLTRANSFERASE WBBL"/>
    <property type="match status" value="1"/>
</dbReference>
<dbReference type="InterPro" id="IPR001173">
    <property type="entry name" value="Glyco_trans_2-like"/>
</dbReference>
<dbReference type="Gene3D" id="3.90.550.10">
    <property type="entry name" value="Spore Coat Polysaccharide Biosynthesis Protein SpsA, Chain A"/>
    <property type="match status" value="2"/>
</dbReference>
<dbReference type="eggNOG" id="COG1215">
    <property type="taxonomic scope" value="Bacteria"/>
</dbReference>
<dbReference type="PATRIC" id="fig|907348.3.peg.470"/>
<reference evidence="3 4" key="1">
    <citation type="submission" date="2011-09" db="EMBL/GenBank/DDBJ databases">
        <title>The draft genome of Treponema saccharophilum DSM 2985.</title>
        <authorList>
            <consortium name="US DOE Joint Genome Institute (JGI-PGF)"/>
            <person name="Lucas S."/>
            <person name="Copeland A."/>
            <person name="Lapidus A."/>
            <person name="Glavina del Rio T."/>
            <person name="Dalin E."/>
            <person name="Tice H."/>
            <person name="Bruce D."/>
            <person name="Goodwin L."/>
            <person name="Pitluck S."/>
            <person name="Peters L."/>
            <person name="Kyrpides N."/>
            <person name="Mavromatis K."/>
            <person name="Ivanova N."/>
            <person name="Markowitz V."/>
            <person name="Cheng J.-F."/>
            <person name="Hugenholtz P."/>
            <person name="Woyke T."/>
            <person name="Wu D."/>
            <person name="Gronow S."/>
            <person name="Wellnitz S."/>
            <person name="Brambilla E."/>
            <person name="Klenk H.-P."/>
            <person name="Eisen J.A."/>
        </authorList>
    </citation>
    <scope>NUCLEOTIDE SEQUENCE [LARGE SCALE GENOMIC DNA]</scope>
    <source>
        <strain evidence="3 4">DSM 2985</strain>
    </source>
</reference>
<dbReference type="SUPFAM" id="SSF53448">
    <property type="entry name" value="Nucleotide-diphospho-sugar transferases"/>
    <property type="match status" value="2"/>
</dbReference>
<dbReference type="STRING" id="907348.TresaDRAFT_2209"/>
<gene>
    <name evidence="3" type="ORF">TresaDRAFT_2209</name>
</gene>
<keyword evidence="1" id="KW-0175">Coiled coil</keyword>
<dbReference type="EMBL" id="AGRW01000034">
    <property type="protein sequence ID" value="EIC02714.1"/>
    <property type="molecule type" value="Genomic_DNA"/>
</dbReference>
<dbReference type="Pfam" id="PF00535">
    <property type="entry name" value="Glycos_transf_2"/>
    <property type="match status" value="2"/>
</dbReference>
<dbReference type="CDD" id="cd04184">
    <property type="entry name" value="GT2_RfbC_Mx_like"/>
    <property type="match status" value="1"/>
</dbReference>
<name>H7EI35_9SPIR</name>
<keyword evidence="3" id="KW-0808">Transferase</keyword>
<evidence type="ECO:0000259" key="2">
    <source>
        <dbReference type="Pfam" id="PF00535"/>
    </source>
</evidence>
<comment type="caution">
    <text evidence="3">The sequence shown here is derived from an EMBL/GenBank/DDBJ whole genome shotgun (WGS) entry which is preliminary data.</text>
</comment>
<dbReference type="InterPro" id="IPR029044">
    <property type="entry name" value="Nucleotide-diphossugar_trans"/>
</dbReference>
<dbReference type="eggNOG" id="COG1216">
    <property type="taxonomic scope" value="Bacteria"/>
</dbReference>
<proteinExistence type="predicted"/>
<organism evidence="3 4">
    <name type="scientific">Treponema saccharophilum DSM 2985</name>
    <dbReference type="NCBI Taxonomy" id="907348"/>
    <lineage>
        <taxon>Bacteria</taxon>
        <taxon>Pseudomonadati</taxon>
        <taxon>Spirochaetota</taxon>
        <taxon>Spirochaetia</taxon>
        <taxon>Spirochaetales</taxon>
        <taxon>Treponemataceae</taxon>
        <taxon>Treponema</taxon>
    </lineage>
</organism>
<accession>H7EI35</accession>
<feature type="domain" description="Glycosyltransferase 2-like" evidence="2">
    <location>
        <begin position="137"/>
        <end position="253"/>
    </location>
</feature>
<feature type="domain" description="Glycosyltransferase 2-like" evidence="2">
    <location>
        <begin position="395"/>
        <end position="517"/>
    </location>
</feature>
<keyword evidence="4" id="KW-1185">Reference proteome</keyword>
<dbReference type="RefSeq" id="WP_002702485.1">
    <property type="nucleotide sequence ID" value="NZ_AGRW01000034.1"/>
</dbReference>
<dbReference type="OrthoDB" id="9806525at2"/>
<dbReference type="GO" id="GO:0016757">
    <property type="term" value="F:glycosyltransferase activity"/>
    <property type="evidence" value="ECO:0007669"/>
    <property type="project" value="UniProtKB-KW"/>
</dbReference>
<dbReference type="Proteomes" id="UP000003571">
    <property type="component" value="Unassembled WGS sequence"/>
</dbReference>
<protein>
    <submittedName>
        <fullName evidence="3">Glycosyl transferase family 2</fullName>
    </submittedName>
</protein>
<evidence type="ECO:0000256" key="1">
    <source>
        <dbReference type="SAM" id="Coils"/>
    </source>
</evidence>